<dbReference type="GO" id="GO:0031125">
    <property type="term" value="P:rRNA 3'-end processing"/>
    <property type="evidence" value="ECO:0007669"/>
    <property type="project" value="TreeGrafter"/>
</dbReference>
<evidence type="ECO:0000256" key="1">
    <source>
        <dbReference type="ARBA" id="ARBA00022801"/>
    </source>
</evidence>
<dbReference type="PANTHER" id="PTHR37294">
    <property type="entry name" value="3'-5' EXORIBONUCLEASE YHAM"/>
    <property type="match status" value="1"/>
</dbReference>
<dbReference type="SUPFAM" id="SSF109604">
    <property type="entry name" value="HD-domain/PDEase-like"/>
    <property type="match status" value="1"/>
</dbReference>
<evidence type="ECO:0000313" key="2">
    <source>
        <dbReference type="EMBL" id="GGM25546.1"/>
    </source>
</evidence>
<gene>
    <name evidence="2" type="ORF">GCM10011351_09030</name>
</gene>
<evidence type="ECO:0008006" key="4">
    <source>
        <dbReference type="Google" id="ProtNLM"/>
    </source>
</evidence>
<dbReference type="AlphaFoldDB" id="A0A917TLR2"/>
<proteinExistence type="predicted"/>
<reference evidence="2" key="2">
    <citation type="submission" date="2020-09" db="EMBL/GenBank/DDBJ databases">
        <authorList>
            <person name="Sun Q."/>
            <person name="Zhou Y."/>
        </authorList>
    </citation>
    <scope>NUCLEOTIDE SEQUENCE</scope>
    <source>
        <strain evidence="2">CGMCC 1.6333</strain>
    </source>
</reference>
<comment type="caution">
    <text evidence="2">The sequence shown here is derived from an EMBL/GenBank/DDBJ whole genome shotgun (WGS) entry which is preliminary data.</text>
</comment>
<organism evidence="2 3">
    <name type="scientific">Paraliobacillus quinghaiensis</name>
    <dbReference type="NCBI Taxonomy" id="470815"/>
    <lineage>
        <taxon>Bacteria</taxon>
        <taxon>Bacillati</taxon>
        <taxon>Bacillota</taxon>
        <taxon>Bacilli</taxon>
        <taxon>Bacillales</taxon>
        <taxon>Bacillaceae</taxon>
        <taxon>Paraliobacillus</taxon>
    </lineage>
</organism>
<reference evidence="2" key="1">
    <citation type="journal article" date="2014" name="Int. J. Syst. Evol. Microbiol.">
        <title>Complete genome sequence of Corynebacterium casei LMG S-19264T (=DSM 44701T), isolated from a smear-ripened cheese.</title>
        <authorList>
            <consortium name="US DOE Joint Genome Institute (JGI-PGF)"/>
            <person name="Walter F."/>
            <person name="Albersmeier A."/>
            <person name="Kalinowski J."/>
            <person name="Ruckert C."/>
        </authorList>
    </citation>
    <scope>NUCLEOTIDE SEQUENCE</scope>
    <source>
        <strain evidence="2">CGMCC 1.6333</strain>
    </source>
</reference>
<dbReference type="Proteomes" id="UP000618460">
    <property type="component" value="Unassembled WGS sequence"/>
</dbReference>
<dbReference type="GO" id="GO:0016787">
    <property type="term" value="F:hydrolase activity"/>
    <property type="evidence" value="ECO:0007669"/>
    <property type="project" value="UniProtKB-KW"/>
</dbReference>
<evidence type="ECO:0000313" key="3">
    <source>
        <dbReference type="Proteomes" id="UP000618460"/>
    </source>
</evidence>
<sequence length="410" mass="47453">MSDNASYFYKFIPISYSITSEQKKDILNSFPLPDLPEGETSFNIQDEQQGNRVSERLLLNDFEVKLTKNGKQYLRLSFSNNIGMIQAKMWDNQGEIEQHLPSLEKFSVFDIEGTVDSFRGHKSITINQLRSCEEEINPFSFLPYTQQNLEDLTTELFAYIYELSSPYQDISLAIMRHFWNDFRLAPAAKGFHHNYLGGLLKHTVGLMRFARYVTKFEDNHIQATIKLISVVEKAYKNELWTGFTQEQEHVSPIVWKDTIDHLYHMLHGMMQYKDAAPQHDLLITSILFHDIGKLLEYDHAGKSFEAFKFLYPTADLSNIQNRKQAGISMDPLGVMVGHIPYGAMLLTKIIETEKITIGIEKIHEMTHCILCHHGLPEWGSCVRQPQSVEGYLIHIVDYLDSRYENTEKIK</sequence>
<dbReference type="PANTHER" id="PTHR37294:SF1">
    <property type="entry name" value="3'-5' EXORIBONUCLEASE YHAM"/>
    <property type="match status" value="1"/>
</dbReference>
<dbReference type="EMBL" id="BMLG01000002">
    <property type="protein sequence ID" value="GGM25546.1"/>
    <property type="molecule type" value="Genomic_DNA"/>
</dbReference>
<dbReference type="RefSeq" id="WP_117153385.1">
    <property type="nucleotide sequence ID" value="NZ_BMLG01000002.1"/>
</dbReference>
<dbReference type="OrthoDB" id="9778453at2"/>
<keyword evidence="3" id="KW-1185">Reference proteome</keyword>
<protein>
    <recommendedName>
        <fullName evidence="4">HD domain-containing protein</fullName>
    </recommendedName>
</protein>
<dbReference type="Gene3D" id="1.10.3210.10">
    <property type="entry name" value="Hypothetical protein af1432"/>
    <property type="match status" value="1"/>
</dbReference>
<keyword evidence="1" id="KW-0378">Hydrolase</keyword>
<name>A0A917TLR2_9BACI</name>
<dbReference type="InterPro" id="IPR050798">
    <property type="entry name" value="YhaM_exoribonuc/phosphodiest"/>
</dbReference>
<accession>A0A917TLR2</accession>